<reference evidence="2" key="1">
    <citation type="journal article" date="2014" name="Proc. Natl. Acad. Sci. U.S.A.">
        <title>Extensive sampling of basidiomycete genomes demonstrates inadequacy of the white-rot/brown-rot paradigm for wood decay fungi.</title>
        <authorList>
            <person name="Riley R."/>
            <person name="Salamov A.A."/>
            <person name="Brown D.W."/>
            <person name="Nagy L.G."/>
            <person name="Floudas D."/>
            <person name="Held B.W."/>
            <person name="Levasseur A."/>
            <person name="Lombard V."/>
            <person name="Morin E."/>
            <person name="Otillar R."/>
            <person name="Lindquist E.A."/>
            <person name="Sun H."/>
            <person name="LaButti K.M."/>
            <person name="Schmutz J."/>
            <person name="Jabbour D."/>
            <person name="Luo H."/>
            <person name="Baker S.E."/>
            <person name="Pisabarro A.G."/>
            <person name="Walton J.D."/>
            <person name="Blanchette R.A."/>
            <person name="Henrissat B."/>
            <person name="Martin F."/>
            <person name="Cullen D."/>
            <person name="Hibbett D.S."/>
            <person name="Grigoriev I.V."/>
        </authorList>
    </citation>
    <scope>NUCLEOTIDE SEQUENCE [LARGE SCALE GENOMIC DNA]</scope>
    <source>
        <strain evidence="2">FD-172 SS1</strain>
    </source>
</reference>
<dbReference type="Proteomes" id="UP000027195">
    <property type="component" value="Unassembled WGS sequence"/>
</dbReference>
<gene>
    <name evidence="1" type="ORF">BOTBODRAFT_38491</name>
</gene>
<accession>A0A067LXB0</accession>
<name>A0A067LXB0_BOTB1</name>
<keyword evidence="2" id="KW-1185">Reference proteome</keyword>
<dbReference type="HOGENOM" id="CLU_2922326_0_0_1"/>
<proteinExistence type="predicted"/>
<sequence>MYGHSPKTFTAMWKEAIEEFEGEGAADKITVEVGLQDWVQKLGSVNLSHGTSGLEWTVRRV</sequence>
<dbReference type="InParanoid" id="A0A067LXB0"/>
<evidence type="ECO:0000313" key="1">
    <source>
        <dbReference type="EMBL" id="KDQ07809.1"/>
    </source>
</evidence>
<dbReference type="AlphaFoldDB" id="A0A067LXB0"/>
<evidence type="ECO:0000313" key="2">
    <source>
        <dbReference type="Proteomes" id="UP000027195"/>
    </source>
</evidence>
<organism evidence="1 2">
    <name type="scientific">Botryobasidium botryosum (strain FD-172 SS1)</name>
    <dbReference type="NCBI Taxonomy" id="930990"/>
    <lineage>
        <taxon>Eukaryota</taxon>
        <taxon>Fungi</taxon>
        <taxon>Dikarya</taxon>
        <taxon>Basidiomycota</taxon>
        <taxon>Agaricomycotina</taxon>
        <taxon>Agaricomycetes</taxon>
        <taxon>Cantharellales</taxon>
        <taxon>Botryobasidiaceae</taxon>
        <taxon>Botryobasidium</taxon>
    </lineage>
</organism>
<dbReference type="EMBL" id="KL198100">
    <property type="protein sequence ID" value="KDQ07809.1"/>
    <property type="molecule type" value="Genomic_DNA"/>
</dbReference>
<protein>
    <submittedName>
        <fullName evidence="1">Uncharacterized protein</fullName>
    </submittedName>
</protein>